<dbReference type="EMBL" id="CM056809">
    <property type="protein sequence ID" value="KAJ8650069.1"/>
    <property type="molecule type" value="Genomic_DNA"/>
</dbReference>
<evidence type="ECO:0000313" key="1">
    <source>
        <dbReference type="EMBL" id="KAJ8650069.1"/>
    </source>
</evidence>
<dbReference type="Proteomes" id="UP001234297">
    <property type="component" value="Chromosome 1"/>
</dbReference>
<gene>
    <name evidence="1" type="ORF">MRB53_003092</name>
</gene>
<protein>
    <submittedName>
        <fullName evidence="1">Uncharacterized protein</fullName>
    </submittedName>
</protein>
<comment type="caution">
    <text evidence="1">The sequence shown here is derived from an EMBL/GenBank/DDBJ whole genome shotgun (WGS) entry which is preliminary data.</text>
</comment>
<organism evidence="1 2">
    <name type="scientific">Persea americana</name>
    <name type="common">Avocado</name>
    <dbReference type="NCBI Taxonomy" id="3435"/>
    <lineage>
        <taxon>Eukaryota</taxon>
        <taxon>Viridiplantae</taxon>
        <taxon>Streptophyta</taxon>
        <taxon>Embryophyta</taxon>
        <taxon>Tracheophyta</taxon>
        <taxon>Spermatophyta</taxon>
        <taxon>Magnoliopsida</taxon>
        <taxon>Magnoliidae</taxon>
        <taxon>Laurales</taxon>
        <taxon>Lauraceae</taxon>
        <taxon>Persea</taxon>
    </lineage>
</organism>
<keyword evidence="2" id="KW-1185">Reference proteome</keyword>
<sequence length="249" mass="28229">MVFGVHPVSAPPASRRWPPRDLARLSLLHRSSALNFLHQRQCVAAYRLSRRLPYSKSNPSCRLVSSSIDGSISDWDLFSLKQKTNSRVFFLLSWFLLESDGIEWLSLLEKALVWIKDRIRVLSICSYFDWILKKGYLGEEAVLEKVVIYVKDFASSLKLVRLEAETLTESLPLLVTGDKAPPAPATEPEERTATAKIEGRRCCLDKTIFCSVLERRKSDQQLLSPVLCVSPEERGSPLLLHCVVAEEEK</sequence>
<name>A0ACC2MY20_PERAE</name>
<proteinExistence type="predicted"/>
<reference evidence="1 2" key="1">
    <citation type="journal article" date="2022" name="Hortic Res">
        <title>A haplotype resolved chromosomal level avocado genome allows analysis of novel avocado genes.</title>
        <authorList>
            <person name="Nath O."/>
            <person name="Fletcher S.J."/>
            <person name="Hayward A."/>
            <person name="Shaw L.M."/>
            <person name="Masouleh A.K."/>
            <person name="Furtado A."/>
            <person name="Henry R.J."/>
            <person name="Mitter N."/>
        </authorList>
    </citation>
    <scope>NUCLEOTIDE SEQUENCE [LARGE SCALE GENOMIC DNA]</scope>
    <source>
        <strain evidence="2">cv. Hass</strain>
    </source>
</reference>
<accession>A0ACC2MY20</accession>
<evidence type="ECO:0000313" key="2">
    <source>
        <dbReference type="Proteomes" id="UP001234297"/>
    </source>
</evidence>